<name>A0A939FGZ7_9ACTN</name>
<organism evidence="1 2">
    <name type="scientific">Streptomyces triculaminicus</name>
    <dbReference type="NCBI Taxonomy" id="2816232"/>
    <lineage>
        <taxon>Bacteria</taxon>
        <taxon>Bacillati</taxon>
        <taxon>Actinomycetota</taxon>
        <taxon>Actinomycetes</taxon>
        <taxon>Kitasatosporales</taxon>
        <taxon>Streptomycetaceae</taxon>
        <taxon>Streptomyces</taxon>
    </lineage>
</organism>
<comment type="caution">
    <text evidence="1">The sequence shown here is derived from an EMBL/GenBank/DDBJ whole genome shotgun (WGS) entry which is preliminary data.</text>
</comment>
<reference evidence="1" key="1">
    <citation type="submission" date="2021-03" db="EMBL/GenBank/DDBJ databases">
        <title>Streptomyces strains.</title>
        <authorList>
            <person name="Lund M.B."/>
            <person name="Toerring T."/>
        </authorList>
    </citation>
    <scope>NUCLEOTIDE SEQUENCE</scope>
    <source>
        <strain evidence="1">JCM 4242</strain>
    </source>
</reference>
<keyword evidence="2" id="KW-1185">Reference proteome</keyword>
<sequence>MGVEVEIEVGANAVDTVTGGRGKVTAIDADRMASVRHPNGTTWRTPTSNLRPPTVQEELGLKAAEVTFARRYGVWPD</sequence>
<dbReference type="Proteomes" id="UP000664781">
    <property type="component" value="Unassembled WGS sequence"/>
</dbReference>
<evidence type="ECO:0000313" key="1">
    <source>
        <dbReference type="EMBL" id="MBO0651856.1"/>
    </source>
</evidence>
<accession>A0A939FGZ7</accession>
<evidence type="ECO:0000313" key="2">
    <source>
        <dbReference type="Proteomes" id="UP000664781"/>
    </source>
</evidence>
<gene>
    <name evidence="1" type="ORF">J1792_03310</name>
</gene>
<protein>
    <submittedName>
        <fullName evidence="1">Uncharacterized protein</fullName>
    </submittedName>
</protein>
<dbReference type="AlphaFoldDB" id="A0A939FGZ7"/>
<proteinExistence type="predicted"/>
<dbReference type="EMBL" id="JAFMOF010000001">
    <property type="protein sequence ID" value="MBO0651856.1"/>
    <property type="molecule type" value="Genomic_DNA"/>
</dbReference>
<dbReference type="RefSeq" id="WP_086574461.1">
    <property type="nucleotide sequence ID" value="NZ_JAFMOF010000001.1"/>
</dbReference>